<comment type="similarity">
    <text evidence="1">Belongs to the AB hydrolase superfamily. AB hydrolase 4 family.</text>
</comment>
<dbReference type="GO" id="GO:0047372">
    <property type="term" value="F:monoacylglycerol lipase activity"/>
    <property type="evidence" value="ECO:0007669"/>
    <property type="project" value="TreeGrafter"/>
</dbReference>
<feature type="domain" description="AB hydrolase-1" evidence="3">
    <location>
        <begin position="169"/>
        <end position="433"/>
    </location>
</feature>
<evidence type="ECO:0000259" key="3">
    <source>
        <dbReference type="Pfam" id="PF00561"/>
    </source>
</evidence>
<proteinExistence type="inferred from homology"/>
<dbReference type="OrthoDB" id="5954035at2759"/>
<dbReference type="SUPFAM" id="SSF53474">
    <property type="entry name" value="alpha/beta-Hydrolases"/>
    <property type="match status" value="1"/>
</dbReference>
<dbReference type="STRING" id="1806994.A0A507C6Z7"/>
<gene>
    <name evidence="4" type="ORF">SmJEL517_g02432</name>
</gene>
<feature type="transmembrane region" description="Helical" evidence="2">
    <location>
        <begin position="555"/>
        <end position="576"/>
    </location>
</feature>
<evidence type="ECO:0000256" key="1">
    <source>
        <dbReference type="ARBA" id="ARBA00010884"/>
    </source>
</evidence>
<comment type="caution">
    <text evidence="4">The sequence shown here is derived from an EMBL/GenBank/DDBJ whole genome shotgun (WGS) entry which is preliminary data.</text>
</comment>
<dbReference type="PANTHER" id="PTHR10794">
    <property type="entry name" value="ABHYDROLASE DOMAIN-CONTAINING PROTEIN"/>
    <property type="match status" value="1"/>
</dbReference>
<keyword evidence="5" id="KW-1185">Reference proteome</keyword>
<dbReference type="InterPro" id="IPR000952">
    <property type="entry name" value="AB_hydrolase_4_CS"/>
</dbReference>
<keyword evidence="2" id="KW-0472">Membrane</keyword>
<dbReference type="InterPro" id="IPR000073">
    <property type="entry name" value="AB_hydrolase_1"/>
</dbReference>
<evidence type="ECO:0000256" key="2">
    <source>
        <dbReference type="SAM" id="Phobius"/>
    </source>
</evidence>
<keyword evidence="2" id="KW-1133">Transmembrane helix</keyword>
<keyword evidence="2" id="KW-0812">Transmembrane</keyword>
<evidence type="ECO:0000313" key="5">
    <source>
        <dbReference type="Proteomes" id="UP000319731"/>
    </source>
</evidence>
<sequence>MSMADILDEWHKEALQIQTYLNECIQQIPIDTETWVLAILILALSSVFLGAIYLDLVISPVLITANKDTIQIKHRLDKDGIQHSISLRDFIERFVPSLATSKKAVYLPTPYLFNGHLQTIYAALVAQPRKAGKSDDVKYERDIVEMPDGGVIALDWYPTCADSIPKETPILFVTHGLTGGSHETYVSELVSVFSSAPYYYRTVVCNFRGCAGSDVLTPQLYCAAYTDDVKHIVQTIQSRFPDAPMVATGFSLGANVLSKYVGETGEDCPFLSAVSVGNPLNLVIGSETLEGGWFSRNVYSYRMAIGKAFRDDTTTFVLTEVLVAGLVSLFRPHMHLFEDHPDIDLKAVLSSGSVREFDAQLTAKCFGFSSVDEYYRLGSSSTYVPKISIPCLFIHALDDPIVNPKAIPREEIIKNPCCLLVTTKSGGHLGWFEGTWRPKRWQTKPIAQYLNAIIQAHRSLPLSQRRKIPSPRVYGLAAAHILNDSLLDHVPALAEPFSTTKSSSPKQSNKVVEGILSKPTTNGAIVPKPKSVVAKTSSRFHPSLSQALLPKGPSLLMTLLRQLGVVAVVFALMGWIRRRSKWM</sequence>
<organism evidence="4 5">
    <name type="scientific">Synchytrium microbalum</name>
    <dbReference type="NCBI Taxonomy" id="1806994"/>
    <lineage>
        <taxon>Eukaryota</taxon>
        <taxon>Fungi</taxon>
        <taxon>Fungi incertae sedis</taxon>
        <taxon>Chytridiomycota</taxon>
        <taxon>Chytridiomycota incertae sedis</taxon>
        <taxon>Chytridiomycetes</taxon>
        <taxon>Synchytriales</taxon>
        <taxon>Synchytriaceae</taxon>
        <taxon>Synchytrium</taxon>
    </lineage>
</organism>
<reference evidence="4 5" key="1">
    <citation type="journal article" date="2019" name="Sci. Rep.">
        <title>Comparative genomics of chytrid fungi reveal insights into the obligate biotrophic and pathogenic lifestyle of Synchytrium endobioticum.</title>
        <authorList>
            <person name="van de Vossenberg B.T.L.H."/>
            <person name="Warris S."/>
            <person name="Nguyen H.D.T."/>
            <person name="van Gent-Pelzer M.P.E."/>
            <person name="Joly D.L."/>
            <person name="van de Geest H.C."/>
            <person name="Bonants P.J.M."/>
            <person name="Smith D.S."/>
            <person name="Levesque C.A."/>
            <person name="van der Lee T.A.J."/>
        </authorList>
    </citation>
    <scope>NUCLEOTIDE SEQUENCE [LARGE SCALE GENOMIC DNA]</scope>
    <source>
        <strain evidence="4 5">JEL517</strain>
    </source>
</reference>
<dbReference type="GO" id="GO:0051792">
    <property type="term" value="P:medium-chain fatty acid biosynthetic process"/>
    <property type="evidence" value="ECO:0007669"/>
    <property type="project" value="TreeGrafter"/>
</dbReference>
<feature type="transmembrane region" description="Helical" evidence="2">
    <location>
        <begin position="35"/>
        <end position="54"/>
    </location>
</feature>
<protein>
    <recommendedName>
        <fullName evidence="3">AB hydrolase-1 domain-containing protein</fullName>
    </recommendedName>
</protein>
<dbReference type="EMBL" id="QEAO01000010">
    <property type="protein sequence ID" value="TPX35118.1"/>
    <property type="molecule type" value="Genomic_DNA"/>
</dbReference>
<accession>A0A507C6Z7</accession>
<dbReference type="InterPro" id="IPR029058">
    <property type="entry name" value="AB_hydrolase_fold"/>
</dbReference>
<dbReference type="PANTHER" id="PTHR10794:SF63">
    <property type="entry name" value="ALPHA_BETA HYDROLASE 1, ISOFORM A"/>
    <property type="match status" value="1"/>
</dbReference>
<evidence type="ECO:0000313" key="4">
    <source>
        <dbReference type="EMBL" id="TPX35118.1"/>
    </source>
</evidence>
<dbReference type="InterPro" id="IPR050960">
    <property type="entry name" value="AB_hydrolase_4_sf"/>
</dbReference>
<dbReference type="GO" id="GO:0008126">
    <property type="term" value="F:acetylesterase activity"/>
    <property type="evidence" value="ECO:0007669"/>
    <property type="project" value="TreeGrafter"/>
</dbReference>
<dbReference type="AlphaFoldDB" id="A0A507C6Z7"/>
<dbReference type="RefSeq" id="XP_031025703.1">
    <property type="nucleotide sequence ID" value="XM_031168360.1"/>
</dbReference>
<dbReference type="Proteomes" id="UP000319731">
    <property type="component" value="Unassembled WGS sequence"/>
</dbReference>
<dbReference type="GO" id="GO:0051793">
    <property type="term" value="P:medium-chain fatty acid catabolic process"/>
    <property type="evidence" value="ECO:0007669"/>
    <property type="project" value="TreeGrafter"/>
</dbReference>
<dbReference type="GeneID" id="42003657"/>
<dbReference type="Pfam" id="PF00561">
    <property type="entry name" value="Abhydrolase_1"/>
    <property type="match status" value="1"/>
</dbReference>
<dbReference type="Gene3D" id="3.40.50.1820">
    <property type="entry name" value="alpha/beta hydrolase"/>
    <property type="match status" value="1"/>
</dbReference>
<name>A0A507C6Z7_9FUNG</name>
<dbReference type="PROSITE" id="PS01133">
    <property type="entry name" value="UPF0017"/>
    <property type="match status" value="1"/>
</dbReference>